<proteinExistence type="inferred from homology"/>
<name>A0A1M8A1L1_MALS4</name>
<gene>
    <name evidence="8" type="ORF">MSYG_0575</name>
</gene>
<dbReference type="GO" id="GO:0006744">
    <property type="term" value="P:ubiquinone biosynthetic process"/>
    <property type="evidence" value="ECO:0007669"/>
    <property type="project" value="TreeGrafter"/>
</dbReference>
<sequence length="779" mass="85841">MAKVAQAAWILSETSLRGRVITPRTVRPWPTQVPTPGAADSEPPVTASEPPVSASEPPVSASEPPVSANEPPVSANEPPVSANEPPVSASEPPLSASAAPTVQATDVPVGPPGRVIPVENMSPSPASAEPMDVRVRVTPPLEEYDAANERTRPLRATRVPSSRLGRLLHYGSLGAGLAWGSAGEYMRRATSGAPPSGPRSPAFLSPRNVDRLVDKLTTMRGAALKLGQFLSIQDSNALPPQVEEVLLRVQDTAHYMPAWQLEQVMREELGDDWRTRFASFDERPLAAASIGQVHTAVLADPFPSQPHLAGQRVAVKVQFPGVSESIASDLSNIKWLLAASALLPKGLFLENSVRVLQQELQEECDYLREAEMGRRFRAHVRAMGPSGDGALSFEVPEVVDELSTRRILTTEFMRGRPLTHAATQDQATRDAIAHAIMELSLRELFDWHLMQTDPNWTNFLYHDGRRAIQLIDFGATRSYSPEFIAKWLGLLRAAVSGDRALCERWSVDIGYLTGQESEAMRAAHVDSMVALGEPFRADAPVPYPFAQQTITERVKGQIPLMLRERQRPPPPETYSLNRKLSGAFLLCSRLQARVNCRDLFARVTQPYPASVPVARLHTRAGNYLGEDLSERWSHVPTERSAIRHWRHEKRRHGRVSMEAEPSPDTLAGHVRVRDVQVPLRPRAPGPEDCCMSGCINCVHTLYLDELEEYGKTMKEVRKRLAHYEPPIGPDEWDTKRLGPLPHGDASEAEAQASKEASAPKMDASMAAFLELERKLKSSK</sequence>
<feature type="compositionally biased region" description="Low complexity" evidence="5">
    <location>
        <begin position="85"/>
        <end position="100"/>
    </location>
</feature>
<evidence type="ECO:0000313" key="9">
    <source>
        <dbReference type="Proteomes" id="UP000186303"/>
    </source>
</evidence>
<feature type="domain" description="Oxidoreductase-like" evidence="7">
    <location>
        <begin position="675"/>
        <end position="717"/>
    </location>
</feature>
<organism evidence="8 9">
    <name type="scientific">Malassezia sympodialis (strain ATCC 42132)</name>
    <name type="common">Atopic eczema-associated yeast</name>
    <dbReference type="NCBI Taxonomy" id="1230383"/>
    <lineage>
        <taxon>Eukaryota</taxon>
        <taxon>Fungi</taxon>
        <taxon>Dikarya</taxon>
        <taxon>Basidiomycota</taxon>
        <taxon>Ustilaginomycotina</taxon>
        <taxon>Malasseziomycetes</taxon>
        <taxon>Malasseziales</taxon>
        <taxon>Malasseziaceae</taxon>
        <taxon>Malassezia</taxon>
    </lineage>
</organism>
<feature type="compositionally biased region" description="Low complexity" evidence="5">
    <location>
        <begin position="47"/>
        <end position="68"/>
    </location>
</feature>
<dbReference type="VEuPathDB" id="FungiDB:MSYG_0575"/>
<feature type="region of interest" description="Disordered" evidence="5">
    <location>
        <begin position="1"/>
        <end position="108"/>
    </location>
</feature>
<dbReference type="EMBL" id="LT671821">
    <property type="protein sequence ID" value="SHO76237.1"/>
    <property type="molecule type" value="Genomic_DNA"/>
</dbReference>
<dbReference type="PANTHER" id="PTHR43851:SF3">
    <property type="entry name" value="COENZYME Q8"/>
    <property type="match status" value="1"/>
</dbReference>
<evidence type="ECO:0000256" key="5">
    <source>
        <dbReference type="SAM" id="MobiDB-lite"/>
    </source>
</evidence>
<reference evidence="9" key="1">
    <citation type="journal article" date="2017" name="Nucleic Acids Res.">
        <title>Proteogenomics produces comprehensive and highly accurate protein-coding gene annotation in a complete genome assembly of Malassezia sympodialis.</title>
        <authorList>
            <person name="Zhu Y."/>
            <person name="Engstroem P.G."/>
            <person name="Tellgren-Roth C."/>
            <person name="Baudo C.D."/>
            <person name="Kennell J.C."/>
            <person name="Sun S."/>
            <person name="Billmyre R.B."/>
            <person name="Schroeder M.S."/>
            <person name="Andersson A."/>
            <person name="Holm T."/>
            <person name="Sigurgeirsson B."/>
            <person name="Wu G."/>
            <person name="Sankaranarayanan S.R."/>
            <person name="Siddharthan R."/>
            <person name="Sanyal K."/>
            <person name="Lundeberg J."/>
            <person name="Nystedt B."/>
            <person name="Boekhout T."/>
            <person name="Dawson T.L. Jr."/>
            <person name="Heitman J."/>
            <person name="Scheynius A."/>
            <person name="Lehtioe J."/>
        </authorList>
    </citation>
    <scope>NUCLEOTIDE SEQUENCE [LARGE SCALE GENOMIC DNA]</scope>
    <source>
        <strain evidence="9">ATCC 42132</strain>
    </source>
</reference>
<evidence type="ECO:0000259" key="6">
    <source>
        <dbReference type="Pfam" id="PF03109"/>
    </source>
</evidence>
<evidence type="ECO:0000313" key="8">
    <source>
        <dbReference type="EMBL" id="SHO76237.1"/>
    </source>
</evidence>
<dbReference type="CDD" id="cd13970">
    <property type="entry name" value="ABC1_ADCK3"/>
    <property type="match status" value="1"/>
</dbReference>
<feature type="domain" description="ABC1 atypical kinase-like" evidence="6">
    <location>
        <begin position="248"/>
        <end position="502"/>
    </location>
</feature>
<dbReference type="SUPFAM" id="SSF56112">
    <property type="entry name" value="Protein kinase-like (PK-like)"/>
    <property type="match status" value="1"/>
</dbReference>
<dbReference type="InterPro" id="IPR019180">
    <property type="entry name" value="Oxidoreductase-like_N"/>
</dbReference>
<dbReference type="Pfam" id="PF09791">
    <property type="entry name" value="Oxidored-like"/>
    <property type="match status" value="1"/>
</dbReference>
<evidence type="ECO:0000256" key="4">
    <source>
        <dbReference type="ARBA" id="ARBA00022840"/>
    </source>
</evidence>
<dbReference type="OMA" id="FEHQTIT"/>
<dbReference type="InterPro" id="IPR034646">
    <property type="entry name" value="ADCK3_dom"/>
</dbReference>
<accession>A0A1M8A1L1</accession>
<feature type="compositionally biased region" description="Low complexity" evidence="5">
    <location>
        <begin position="748"/>
        <end position="758"/>
    </location>
</feature>
<dbReference type="GO" id="GO:0005524">
    <property type="term" value="F:ATP binding"/>
    <property type="evidence" value="ECO:0007669"/>
    <property type="project" value="UniProtKB-KW"/>
</dbReference>
<dbReference type="Pfam" id="PF03109">
    <property type="entry name" value="ABC1"/>
    <property type="match status" value="1"/>
</dbReference>
<dbReference type="GO" id="GO:0016740">
    <property type="term" value="F:transferase activity"/>
    <property type="evidence" value="ECO:0007669"/>
    <property type="project" value="UniProtKB-KW"/>
</dbReference>
<dbReference type="PANTHER" id="PTHR43851">
    <property type="match status" value="1"/>
</dbReference>
<keyword evidence="3" id="KW-0547">Nucleotide-binding</keyword>
<keyword evidence="8" id="KW-0830">Ubiquinone</keyword>
<comment type="similarity">
    <text evidence="1">Belongs to the protein kinase superfamily. ADCK protein kinase family.</text>
</comment>
<keyword evidence="4" id="KW-0067">ATP-binding</keyword>
<evidence type="ECO:0000259" key="7">
    <source>
        <dbReference type="Pfam" id="PF09791"/>
    </source>
</evidence>
<evidence type="ECO:0000256" key="2">
    <source>
        <dbReference type="ARBA" id="ARBA00022679"/>
    </source>
</evidence>
<evidence type="ECO:0000256" key="3">
    <source>
        <dbReference type="ARBA" id="ARBA00022741"/>
    </source>
</evidence>
<keyword evidence="9" id="KW-1185">Reference proteome</keyword>
<protein>
    <submittedName>
        <fullName evidence="8">Similar to S.cerevisiae protein COQ8 (Protein required for ubiquinone biosynthesis and respiratory growth)</fullName>
    </submittedName>
</protein>
<dbReference type="InterPro" id="IPR011009">
    <property type="entry name" value="Kinase-like_dom_sf"/>
</dbReference>
<dbReference type="InterPro" id="IPR004147">
    <property type="entry name" value="ABC1_dom"/>
</dbReference>
<feature type="region of interest" description="Disordered" evidence="5">
    <location>
        <begin position="725"/>
        <end position="761"/>
    </location>
</feature>
<dbReference type="STRING" id="1230383.A0A1M8A1L1"/>
<keyword evidence="2" id="KW-0808">Transferase</keyword>
<dbReference type="Proteomes" id="UP000186303">
    <property type="component" value="Chromosome 1"/>
</dbReference>
<dbReference type="InterPro" id="IPR051409">
    <property type="entry name" value="Atypical_kinase_ADCK"/>
</dbReference>
<dbReference type="AlphaFoldDB" id="A0A1M8A1L1"/>
<evidence type="ECO:0000256" key="1">
    <source>
        <dbReference type="ARBA" id="ARBA00009670"/>
    </source>
</evidence>
<dbReference type="OrthoDB" id="201153at2759"/>